<evidence type="ECO:0000259" key="13">
    <source>
        <dbReference type="Pfam" id="PF04452"/>
    </source>
</evidence>
<keyword evidence="7 12" id="KW-0489">Methyltransferase</keyword>
<evidence type="ECO:0000256" key="5">
    <source>
        <dbReference type="ARBA" id="ARBA00022490"/>
    </source>
</evidence>
<evidence type="ECO:0000256" key="3">
    <source>
        <dbReference type="ARBA" id="ARBA00012328"/>
    </source>
</evidence>
<evidence type="ECO:0000256" key="2">
    <source>
        <dbReference type="ARBA" id="ARBA00005528"/>
    </source>
</evidence>
<name>A9WD87_CHLAA</name>
<sequence>MVDDTLAIPNTRRFFVNPGWLRTDQVEIDDAAIIHQWERVLRLRAGDRVMLLDGQGLAAIVEITHIDRRRARGQVVARCQASGEPAVTFDLYLALIRPERFEWAIQKAVELGVYRIVPVTFARSLITGRIDEHRLARWQRIATEAAEQAGRGRLPVVAEPQSFAAALTRAHTADLAILLDEQATVHLRTVLPPQPSLRQIAIYSGPEGGIDPAERTAAHQHGIQSVSLGPRILRAETAPLVALAMLQYALQY</sequence>
<dbReference type="FunCoup" id="A9WD87">
    <property type="interactions" value="390"/>
</dbReference>
<dbReference type="InterPro" id="IPR006700">
    <property type="entry name" value="RsmE"/>
</dbReference>
<dbReference type="SUPFAM" id="SSF88697">
    <property type="entry name" value="PUA domain-like"/>
    <property type="match status" value="1"/>
</dbReference>
<proteinExistence type="inferred from homology"/>
<dbReference type="EMBL" id="CP000909">
    <property type="protein sequence ID" value="ABY35054.1"/>
    <property type="molecule type" value="Genomic_DNA"/>
</dbReference>
<dbReference type="Gene3D" id="3.40.1280.10">
    <property type="match status" value="1"/>
</dbReference>
<evidence type="ECO:0000256" key="4">
    <source>
        <dbReference type="ARBA" id="ARBA00013673"/>
    </source>
</evidence>
<keyword evidence="5 12" id="KW-0963">Cytoplasm</keyword>
<evidence type="ECO:0000256" key="10">
    <source>
        <dbReference type="ARBA" id="ARBA00025699"/>
    </source>
</evidence>
<comment type="function">
    <text evidence="10 12">Specifically methylates the N3 position of the uracil ring of uridine 1498 (m3U1498) in 16S rRNA. Acts on the fully assembled 30S ribosomal subunit.</text>
</comment>
<accession>A9WD87</accession>
<dbReference type="InterPro" id="IPR029028">
    <property type="entry name" value="Alpha/beta_knot_MTases"/>
</dbReference>
<dbReference type="EC" id="2.1.1.193" evidence="3 12"/>
<dbReference type="NCBIfam" id="NF008692">
    <property type="entry name" value="PRK11713.1-5"/>
    <property type="match status" value="1"/>
</dbReference>
<dbReference type="AlphaFoldDB" id="A9WD87"/>
<dbReference type="PANTHER" id="PTHR30027">
    <property type="entry name" value="RIBOSOMAL RNA SMALL SUBUNIT METHYLTRANSFERASE E"/>
    <property type="match status" value="1"/>
</dbReference>
<evidence type="ECO:0000256" key="12">
    <source>
        <dbReference type="PIRNR" id="PIRNR015601"/>
    </source>
</evidence>
<dbReference type="Pfam" id="PF20260">
    <property type="entry name" value="PUA_4"/>
    <property type="match status" value="1"/>
</dbReference>
<dbReference type="STRING" id="324602.Caur_1837"/>
<protein>
    <recommendedName>
        <fullName evidence="4 12">Ribosomal RNA small subunit methyltransferase E</fullName>
        <ecNumber evidence="3 12">2.1.1.193</ecNumber>
    </recommendedName>
</protein>
<feature type="domain" description="Ribosomal RNA small subunit methyltransferase E methyltransferase" evidence="13">
    <location>
        <begin position="88"/>
        <end position="247"/>
    </location>
</feature>
<dbReference type="EnsemblBacteria" id="ABY35054">
    <property type="protein sequence ID" value="ABY35054"/>
    <property type="gene ID" value="Caur_1837"/>
</dbReference>
<dbReference type="NCBIfam" id="TIGR00046">
    <property type="entry name" value="RsmE family RNA methyltransferase"/>
    <property type="match status" value="1"/>
</dbReference>
<keyword evidence="16" id="KW-1185">Reference proteome</keyword>
<dbReference type="InterPro" id="IPR046887">
    <property type="entry name" value="RsmE_PUA-like"/>
</dbReference>
<dbReference type="KEGG" id="cau:Caur_1837"/>
<keyword evidence="6 12" id="KW-0698">rRNA processing</keyword>
<dbReference type="CDD" id="cd18084">
    <property type="entry name" value="RsmE-like"/>
    <property type="match status" value="1"/>
</dbReference>
<dbReference type="GO" id="GO:0070475">
    <property type="term" value="P:rRNA base methylation"/>
    <property type="evidence" value="ECO:0000318"/>
    <property type="project" value="GO_Central"/>
</dbReference>
<keyword evidence="9 12" id="KW-0949">S-adenosyl-L-methionine</keyword>
<dbReference type="PANTHER" id="PTHR30027:SF3">
    <property type="entry name" value="16S RRNA (URACIL(1498)-N(3))-METHYLTRANSFERASE"/>
    <property type="match status" value="1"/>
</dbReference>
<evidence type="ECO:0000256" key="6">
    <source>
        <dbReference type="ARBA" id="ARBA00022552"/>
    </source>
</evidence>
<comment type="catalytic activity">
    <reaction evidence="11 12">
        <text>uridine(1498) in 16S rRNA + S-adenosyl-L-methionine = N(3)-methyluridine(1498) in 16S rRNA + S-adenosyl-L-homocysteine + H(+)</text>
        <dbReference type="Rhea" id="RHEA:42920"/>
        <dbReference type="Rhea" id="RHEA-COMP:10283"/>
        <dbReference type="Rhea" id="RHEA-COMP:10284"/>
        <dbReference type="ChEBI" id="CHEBI:15378"/>
        <dbReference type="ChEBI" id="CHEBI:57856"/>
        <dbReference type="ChEBI" id="CHEBI:59789"/>
        <dbReference type="ChEBI" id="CHEBI:65315"/>
        <dbReference type="ChEBI" id="CHEBI:74502"/>
        <dbReference type="EC" id="2.1.1.193"/>
    </reaction>
</comment>
<dbReference type="GO" id="GO:0070042">
    <property type="term" value="F:rRNA (uridine-N3-)-methyltransferase activity"/>
    <property type="evidence" value="ECO:0000318"/>
    <property type="project" value="GO_Central"/>
</dbReference>
<keyword evidence="8 12" id="KW-0808">Transferase</keyword>
<dbReference type="HOGENOM" id="CLU_067442_5_1_0"/>
<evidence type="ECO:0000313" key="15">
    <source>
        <dbReference type="EMBL" id="ABY35054.1"/>
    </source>
</evidence>
<reference evidence="16" key="1">
    <citation type="journal article" date="2011" name="BMC Genomics">
        <title>Complete genome sequence of the filamentous anoxygenic phototrophic bacterium Chloroflexus aurantiacus.</title>
        <authorList>
            <person name="Tang K.H."/>
            <person name="Barry K."/>
            <person name="Chertkov O."/>
            <person name="Dalin E."/>
            <person name="Han C.S."/>
            <person name="Hauser L.J."/>
            <person name="Honchak B.M."/>
            <person name="Karbach L.E."/>
            <person name="Land M.L."/>
            <person name="Lapidus A."/>
            <person name="Larimer F.W."/>
            <person name="Mikhailova N."/>
            <person name="Pitluck S."/>
            <person name="Pierson B.K."/>
            <person name="Blankenship R.E."/>
        </authorList>
    </citation>
    <scope>NUCLEOTIDE SEQUENCE [LARGE SCALE GENOMIC DNA]</scope>
    <source>
        <strain evidence="16">ATCC 29366 / DSM 635 / J-10-fl</strain>
    </source>
</reference>
<evidence type="ECO:0000256" key="1">
    <source>
        <dbReference type="ARBA" id="ARBA00004496"/>
    </source>
</evidence>
<comment type="similarity">
    <text evidence="2 12">Belongs to the RNA methyltransferase RsmE family.</text>
</comment>
<dbReference type="InParanoid" id="A9WD87"/>
<dbReference type="GO" id="GO:0005737">
    <property type="term" value="C:cytoplasm"/>
    <property type="evidence" value="ECO:0007669"/>
    <property type="project" value="UniProtKB-SubCell"/>
</dbReference>
<dbReference type="Proteomes" id="UP000002008">
    <property type="component" value="Chromosome"/>
</dbReference>
<evidence type="ECO:0000259" key="14">
    <source>
        <dbReference type="Pfam" id="PF20260"/>
    </source>
</evidence>
<dbReference type="RefSeq" id="WP_012257708.1">
    <property type="nucleotide sequence ID" value="NC_010175.1"/>
</dbReference>
<evidence type="ECO:0000256" key="9">
    <source>
        <dbReference type="ARBA" id="ARBA00022691"/>
    </source>
</evidence>
<comment type="subcellular location">
    <subcellularLocation>
        <location evidence="1 12">Cytoplasm</location>
    </subcellularLocation>
</comment>
<dbReference type="NCBIfam" id="NF008707">
    <property type="entry name" value="PRK11713.7-2"/>
    <property type="match status" value="1"/>
</dbReference>
<gene>
    <name evidence="15" type="ordered locus">Caur_1837</name>
</gene>
<feature type="domain" description="Ribosomal RNA small subunit methyltransferase E PUA-like" evidence="14">
    <location>
        <begin position="39"/>
        <end position="74"/>
    </location>
</feature>
<dbReference type="Pfam" id="PF04452">
    <property type="entry name" value="Methyltrans_RNA"/>
    <property type="match status" value="1"/>
</dbReference>
<dbReference type="FunFam" id="3.40.1280.10:FF:000020">
    <property type="entry name" value="Ribosomal RNA small subunit methyltransferase E"/>
    <property type="match status" value="1"/>
</dbReference>
<evidence type="ECO:0000256" key="11">
    <source>
        <dbReference type="ARBA" id="ARBA00047944"/>
    </source>
</evidence>
<dbReference type="InterPro" id="IPR029026">
    <property type="entry name" value="tRNA_m1G_MTases_N"/>
</dbReference>
<evidence type="ECO:0000313" key="16">
    <source>
        <dbReference type="Proteomes" id="UP000002008"/>
    </source>
</evidence>
<dbReference type="InterPro" id="IPR015947">
    <property type="entry name" value="PUA-like_sf"/>
</dbReference>
<evidence type="ECO:0000256" key="7">
    <source>
        <dbReference type="ARBA" id="ARBA00022603"/>
    </source>
</evidence>
<dbReference type="PATRIC" id="fig|324602.8.peg.2096"/>
<dbReference type="InterPro" id="IPR046886">
    <property type="entry name" value="RsmE_MTase_dom"/>
</dbReference>
<dbReference type="eggNOG" id="COG1385">
    <property type="taxonomic scope" value="Bacteria"/>
</dbReference>
<dbReference type="SUPFAM" id="SSF75217">
    <property type="entry name" value="alpha/beta knot"/>
    <property type="match status" value="1"/>
</dbReference>
<evidence type="ECO:0000256" key="8">
    <source>
        <dbReference type="ARBA" id="ARBA00022679"/>
    </source>
</evidence>
<dbReference type="PIRSF" id="PIRSF015601">
    <property type="entry name" value="MTase_slr0722"/>
    <property type="match status" value="1"/>
</dbReference>
<organism evidence="15 16">
    <name type="scientific">Chloroflexus aurantiacus (strain ATCC 29366 / DSM 635 / J-10-fl)</name>
    <dbReference type="NCBI Taxonomy" id="324602"/>
    <lineage>
        <taxon>Bacteria</taxon>
        <taxon>Bacillati</taxon>
        <taxon>Chloroflexota</taxon>
        <taxon>Chloroflexia</taxon>
        <taxon>Chloroflexales</taxon>
        <taxon>Chloroflexineae</taxon>
        <taxon>Chloroflexaceae</taxon>
        <taxon>Chloroflexus</taxon>
    </lineage>
</organism>